<organism evidence="1 2">
    <name type="scientific">Boletus reticuloceps</name>
    <dbReference type="NCBI Taxonomy" id="495285"/>
    <lineage>
        <taxon>Eukaryota</taxon>
        <taxon>Fungi</taxon>
        <taxon>Dikarya</taxon>
        <taxon>Basidiomycota</taxon>
        <taxon>Agaricomycotina</taxon>
        <taxon>Agaricomycetes</taxon>
        <taxon>Agaricomycetidae</taxon>
        <taxon>Boletales</taxon>
        <taxon>Boletineae</taxon>
        <taxon>Boletaceae</taxon>
        <taxon>Boletoideae</taxon>
        <taxon>Boletus</taxon>
    </lineage>
</organism>
<name>A0A8I2YW58_9AGAM</name>
<evidence type="ECO:0000313" key="1">
    <source>
        <dbReference type="EMBL" id="KAG6380419.1"/>
    </source>
</evidence>
<sequence>MEAIEAMRVTLGPGVPLSYTLQGLFHLARKAHGVCLAHSLLPIGPLTVHSSLGLSAGLQLPVSQHRRCHGN</sequence>
<protein>
    <submittedName>
        <fullName evidence="1">Uncharacterized protein</fullName>
    </submittedName>
</protein>
<gene>
    <name evidence="1" type="ORF">JVT61DRAFT_8549</name>
</gene>
<accession>A0A8I2YW58</accession>
<dbReference type="AlphaFoldDB" id="A0A8I2YW58"/>
<dbReference type="OrthoDB" id="2682337at2759"/>
<dbReference type="Proteomes" id="UP000683000">
    <property type="component" value="Unassembled WGS sequence"/>
</dbReference>
<comment type="caution">
    <text evidence="1">The sequence shown here is derived from an EMBL/GenBank/DDBJ whole genome shotgun (WGS) entry which is preliminary data.</text>
</comment>
<proteinExistence type="predicted"/>
<evidence type="ECO:0000313" key="2">
    <source>
        <dbReference type="Proteomes" id="UP000683000"/>
    </source>
</evidence>
<dbReference type="EMBL" id="JAGFBS010000003">
    <property type="protein sequence ID" value="KAG6380419.1"/>
    <property type="molecule type" value="Genomic_DNA"/>
</dbReference>
<reference evidence="1" key="1">
    <citation type="submission" date="2021-03" db="EMBL/GenBank/DDBJ databases">
        <title>Evolutionary innovations through gain and loss of genes in the ectomycorrhizal Boletales.</title>
        <authorList>
            <person name="Wu G."/>
            <person name="Miyauchi S."/>
            <person name="Morin E."/>
            <person name="Yang Z.-L."/>
            <person name="Xu J."/>
            <person name="Martin F.M."/>
        </authorList>
    </citation>
    <scope>NUCLEOTIDE SEQUENCE</scope>
    <source>
        <strain evidence="1">BR01</strain>
    </source>
</reference>
<keyword evidence="2" id="KW-1185">Reference proteome</keyword>